<organism evidence="2 3">
    <name type="scientific">Ilex paraguariensis</name>
    <name type="common">yerba mate</name>
    <dbReference type="NCBI Taxonomy" id="185542"/>
    <lineage>
        <taxon>Eukaryota</taxon>
        <taxon>Viridiplantae</taxon>
        <taxon>Streptophyta</taxon>
        <taxon>Embryophyta</taxon>
        <taxon>Tracheophyta</taxon>
        <taxon>Spermatophyta</taxon>
        <taxon>Magnoliopsida</taxon>
        <taxon>eudicotyledons</taxon>
        <taxon>Gunneridae</taxon>
        <taxon>Pentapetalae</taxon>
        <taxon>asterids</taxon>
        <taxon>campanulids</taxon>
        <taxon>Aquifoliales</taxon>
        <taxon>Aquifoliaceae</taxon>
        <taxon>Ilex</taxon>
    </lineage>
</organism>
<dbReference type="GO" id="GO:0016740">
    <property type="term" value="F:transferase activity"/>
    <property type="evidence" value="ECO:0007669"/>
    <property type="project" value="UniProtKB-KW"/>
</dbReference>
<proteinExistence type="predicted"/>
<dbReference type="Gene3D" id="3.40.50.2000">
    <property type="entry name" value="Glycogen Phosphorylase B"/>
    <property type="match status" value="1"/>
</dbReference>
<keyword evidence="3" id="KW-1185">Reference proteome</keyword>
<dbReference type="EMBL" id="CAUOFW020001702">
    <property type="protein sequence ID" value="CAK9147561.1"/>
    <property type="molecule type" value="Genomic_DNA"/>
</dbReference>
<evidence type="ECO:0000256" key="1">
    <source>
        <dbReference type="ARBA" id="ARBA00022679"/>
    </source>
</evidence>
<dbReference type="AlphaFoldDB" id="A0ABC8RRD7"/>
<accession>A0ABC8RRD7</accession>
<sequence>MSGLHFFWSRRKLHRLTRSDSAKLPRGFEERTKGRVVVCRVPQLKILAHDSVSGFLTHYGWGSVIEGLQLGRSLITLPFTAEQGLNARVLGKENVGIEIPRDDSDGSFTRHSVADPVRLIMVEEERKSSKGESKRDECGMW</sequence>
<protein>
    <submittedName>
        <fullName evidence="2">Uncharacterized protein</fullName>
    </submittedName>
</protein>
<reference evidence="2 3" key="1">
    <citation type="submission" date="2024-02" db="EMBL/GenBank/DDBJ databases">
        <authorList>
            <person name="Vignale AGUSTIN F."/>
            <person name="Sosa J E."/>
            <person name="Modenutti C."/>
        </authorList>
    </citation>
    <scope>NUCLEOTIDE SEQUENCE [LARGE SCALE GENOMIC DNA]</scope>
</reference>
<evidence type="ECO:0000313" key="2">
    <source>
        <dbReference type="EMBL" id="CAK9147561.1"/>
    </source>
</evidence>
<keyword evidence="1" id="KW-0808">Transferase</keyword>
<dbReference type="Proteomes" id="UP001642360">
    <property type="component" value="Unassembled WGS sequence"/>
</dbReference>
<dbReference type="SUPFAM" id="SSF53756">
    <property type="entry name" value="UDP-Glycosyltransferase/glycogen phosphorylase"/>
    <property type="match status" value="1"/>
</dbReference>
<dbReference type="PANTHER" id="PTHR48049">
    <property type="entry name" value="GLYCOSYLTRANSFERASE"/>
    <property type="match status" value="1"/>
</dbReference>
<comment type="caution">
    <text evidence="2">The sequence shown here is derived from an EMBL/GenBank/DDBJ whole genome shotgun (WGS) entry which is preliminary data.</text>
</comment>
<dbReference type="Pfam" id="PF00201">
    <property type="entry name" value="UDPGT"/>
    <property type="match status" value="1"/>
</dbReference>
<name>A0ABC8RRD7_9AQUA</name>
<dbReference type="InterPro" id="IPR050481">
    <property type="entry name" value="UDP-glycosyltransf_plant"/>
</dbReference>
<dbReference type="InterPro" id="IPR002213">
    <property type="entry name" value="UDP_glucos_trans"/>
</dbReference>
<evidence type="ECO:0000313" key="3">
    <source>
        <dbReference type="Proteomes" id="UP001642360"/>
    </source>
</evidence>
<gene>
    <name evidence="2" type="ORF">ILEXP_LOCUS15469</name>
</gene>
<dbReference type="PANTHER" id="PTHR48049:SF60">
    <property type="entry name" value="UDP-GLYCOSYLTRANSFERASE 91B1"/>
    <property type="match status" value="1"/>
</dbReference>